<comment type="similarity">
    <text evidence="1">Belongs to the bacterial sugar transferase family.</text>
</comment>
<evidence type="ECO:0000313" key="5">
    <source>
        <dbReference type="Proteomes" id="UP000313645"/>
    </source>
</evidence>
<dbReference type="PANTHER" id="PTHR30576:SF10">
    <property type="entry name" value="SLL5057 PROTEIN"/>
    <property type="match status" value="1"/>
</dbReference>
<gene>
    <name evidence="4" type="ORF">EZI54_08605</name>
</gene>
<feature type="domain" description="Bacterial sugar transferase" evidence="3">
    <location>
        <begin position="4"/>
        <end position="173"/>
    </location>
</feature>
<evidence type="ECO:0000256" key="1">
    <source>
        <dbReference type="ARBA" id="ARBA00006464"/>
    </source>
</evidence>
<keyword evidence="4" id="KW-0808">Transferase</keyword>
<protein>
    <submittedName>
        <fullName evidence="4">Sugar transferase</fullName>
    </submittedName>
</protein>
<accession>A0ABY1ZP32</accession>
<organism evidence="4 5">
    <name type="scientific">Marinobacter halodurans</name>
    <dbReference type="NCBI Taxonomy" id="2528979"/>
    <lineage>
        <taxon>Bacteria</taxon>
        <taxon>Pseudomonadati</taxon>
        <taxon>Pseudomonadota</taxon>
        <taxon>Gammaproteobacteria</taxon>
        <taxon>Pseudomonadales</taxon>
        <taxon>Marinobacteraceae</taxon>
        <taxon>Marinobacter</taxon>
    </lineage>
</organism>
<dbReference type="Proteomes" id="UP000313645">
    <property type="component" value="Unassembled WGS sequence"/>
</dbReference>
<feature type="transmembrane region" description="Helical" evidence="2">
    <location>
        <begin position="12"/>
        <end position="31"/>
    </location>
</feature>
<keyword evidence="2" id="KW-0812">Transmembrane</keyword>
<evidence type="ECO:0000259" key="3">
    <source>
        <dbReference type="Pfam" id="PF02397"/>
    </source>
</evidence>
<keyword evidence="2" id="KW-0472">Membrane</keyword>
<keyword evidence="5" id="KW-1185">Reference proteome</keyword>
<sequence length="186" mass="20632">MLIRSIDLTLAGIGLLLGAPVFFLLLIVGLFDTGSPLFVQERVGLRKKPFRLVKFRTMNVTAKSVATHLANSSDITSFGRFLRKTKLDELPQLWNVFMGDMSIVGPRPCLFSQEELIMEREVRGVLDARPGITGLAQVNGIDMSTPKLLAETDQRMLQSLSLKMYFKMILLTVAGKGSGDRIRTGM</sequence>
<evidence type="ECO:0000313" key="4">
    <source>
        <dbReference type="EMBL" id="TBW56698.1"/>
    </source>
</evidence>
<reference evidence="4 5" key="1">
    <citation type="submission" date="2019-02" db="EMBL/GenBank/DDBJ databases">
        <title>Marinobacter halodurans sp. nov., a marine bacterium isolated from sea tidal flat.</title>
        <authorList>
            <person name="Yoo Y."/>
            <person name="Lee D.W."/>
            <person name="Kim B.S."/>
            <person name="Kim J.-J."/>
        </authorList>
    </citation>
    <scope>NUCLEOTIDE SEQUENCE [LARGE SCALE GENOMIC DNA]</scope>
    <source>
        <strain evidence="4 5">YJ-S3-2</strain>
    </source>
</reference>
<keyword evidence="2" id="KW-1133">Transmembrane helix</keyword>
<name>A0ABY1ZP32_9GAMM</name>
<dbReference type="EMBL" id="SJDL01000010">
    <property type="protein sequence ID" value="TBW56698.1"/>
    <property type="molecule type" value="Genomic_DNA"/>
</dbReference>
<dbReference type="PANTHER" id="PTHR30576">
    <property type="entry name" value="COLANIC BIOSYNTHESIS UDP-GLUCOSE LIPID CARRIER TRANSFERASE"/>
    <property type="match status" value="1"/>
</dbReference>
<evidence type="ECO:0000256" key="2">
    <source>
        <dbReference type="SAM" id="Phobius"/>
    </source>
</evidence>
<dbReference type="GO" id="GO:0016740">
    <property type="term" value="F:transferase activity"/>
    <property type="evidence" value="ECO:0007669"/>
    <property type="project" value="UniProtKB-KW"/>
</dbReference>
<comment type="caution">
    <text evidence="4">The sequence shown here is derived from an EMBL/GenBank/DDBJ whole genome shotgun (WGS) entry which is preliminary data.</text>
</comment>
<dbReference type="InterPro" id="IPR003362">
    <property type="entry name" value="Bact_transf"/>
</dbReference>
<dbReference type="Pfam" id="PF02397">
    <property type="entry name" value="Bac_transf"/>
    <property type="match status" value="1"/>
</dbReference>
<proteinExistence type="inferred from homology"/>